<reference evidence="3" key="1">
    <citation type="submission" date="2013-03" db="EMBL/GenBank/DDBJ databases">
        <title>The Genome Sequence of Anopheles christyi ACHKN1017.</title>
        <authorList>
            <consortium name="The Broad Institute Genomics Platform"/>
            <person name="Neafsey D.E."/>
            <person name="Besansky N."/>
            <person name="Walker B."/>
            <person name="Young S.K."/>
            <person name="Zeng Q."/>
            <person name="Gargeya S."/>
            <person name="Fitzgerald M."/>
            <person name="Haas B."/>
            <person name="Abouelleil A."/>
            <person name="Allen A.W."/>
            <person name="Alvarado L."/>
            <person name="Arachchi H.M."/>
            <person name="Berlin A.M."/>
            <person name="Chapman S.B."/>
            <person name="Gainer-Dewar J."/>
            <person name="Goldberg J."/>
            <person name="Griggs A."/>
            <person name="Gujja S."/>
            <person name="Hansen M."/>
            <person name="Howarth C."/>
            <person name="Imamovic A."/>
            <person name="Ireland A."/>
            <person name="Larimer J."/>
            <person name="McCowan C."/>
            <person name="Murphy C."/>
            <person name="Pearson M."/>
            <person name="Poon T.W."/>
            <person name="Priest M."/>
            <person name="Roberts A."/>
            <person name="Saif S."/>
            <person name="Shea T."/>
            <person name="Sisk P."/>
            <person name="Sykes S."/>
            <person name="Wortman J."/>
            <person name="Nusbaum C."/>
            <person name="Birren B."/>
        </authorList>
    </citation>
    <scope>NUCLEOTIDE SEQUENCE [LARGE SCALE GENOMIC DNA]</scope>
    <source>
        <strain evidence="3">ACHKN1017</strain>
    </source>
</reference>
<dbReference type="PANTHER" id="PTHR28624">
    <property type="entry name" value="COILED-COIL DOMAIN-CONTAINING PROTEIN 51"/>
    <property type="match status" value="1"/>
</dbReference>
<evidence type="ECO:0000313" key="2">
    <source>
        <dbReference type="EnsemblMetazoa" id="ACHR007962-PA"/>
    </source>
</evidence>
<dbReference type="InterPro" id="IPR037660">
    <property type="entry name" value="CCDC51"/>
</dbReference>
<dbReference type="AlphaFoldDB" id="A0A182KB25"/>
<sequence>MSKEAACFFRRLLIAAPQPARFFQSSATHADNILKRSEKLSSYDGLREGFVHPLETEKSMKLRFVEQGKLTMYHIKHFYEDFTGNSEVKEAQSKVSELQHKLDIVMDKRNNSELELIEVKKQLAELNSSQQKVTREDIQYLDLLKTEFKLFSEKQRLDSLIEVLSYEHQLLLMQLTHALNEVHAKERHEANTLRLIKLLLTTLVAVIGFAGNAGYNHYKDAKVQNHMKLQSTLLQTVVEYVEQEKSRQATAPIESWGSYLFRQPGRLYGYLLPKQSSESWGSSLYRQPVRLYRYIFPKNP</sequence>
<dbReference type="VEuPathDB" id="VectorBase:ACHR007962"/>
<keyword evidence="1" id="KW-0175">Coiled coil</keyword>
<feature type="coiled-coil region" evidence="1">
    <location>
        <begin position="88"/>
        <end position="136"/>
    </location>
</feature>
<keyword evidence="3" id="KW-1185">Reference proteome</keyword>
<proteinExistence type="predicted"/>
<dbReference type="EnsemblMetazoa" id="ACHR007962-RA">
    <property type="protein sequence ID" value="ACHR007962-PA"/>
    <property type="gene ID" value="ACHR007962"/>
</dbReference>
<evidence type="ECO:0000313" key="3">
    <source>
        <dbReference type="Proteomes" id="UP000075881"/>
    </source>
</evidence>
<dbReference type="Proteomes" id="UP000075881">
    <property type="component" value="Unassembled WGS sequence"/>
</dbReference>
<reference evidence="2" key="2">
    <citation type="submission" date="2020-05" db="UniProtKB">
        <authorList>
            <consortium name="EnsemblMetazoa"/>
        </authorList>
    </citation>
    <scope>IDENTIFICATION</scope>
    <source>
        <strain evidence="2">ACHKN1017</strain>
    </source>
</reference>
<organism evidence="2 3">
    <name type="scientific">Anopheles christyi</name>
    <dbReference type="NCBI Taxonomy" id="43041"/>
    <lineage>
        <taxon>Eukaryota</taxon>
        <taxon>Metazoa</taxon>
        <taxon>Ecdysozoa</taxon>
        <taxon>Arthropoda</taxon>
        <taxon>Hexapoda</taxon>
        <taxon>Insecta</taxon>
        <taxon>Pterygota</taxon>
        <taxon>Neoptera</taxon>
        <taxon>Endopterygota</taxon>
        <taxon>Diptera</taxon>
        <taxon>Nematocera</taxon>
        <taxon>Culicoidea</taxon>
        <taxon>Culicidae</taxon>
        <taxon>Anophelinae</taxon>
        <taxon>Anopheles</taxon>
    </lineage>
</organism>
<evidence type="ECO:0000256" key="1">
    <source>
        <dbReference type="SAM" id="Coils"/>
    </source>
</evidence>
<dbReference type="PANTHER" id="PTHR28624:SF1">
    <property type="entry name" value="MITOCHONDRIAL POTASSIUM CHANNEL"/>
    <property type="match status" value="1"/>
</dbReference>
<protein>
    <submittedName>
        <fullName evidence="2">Uncharacterized protein</fullName>
    </submittedName>
</protein>
<name>A0A182KB25_9DIPT</name>
<accession>A0A182KB25</accession>